<dbReference type="GO" id="GO:0030246">
    <property type="term" value="F:carbohydrate binding"/>
    <property type="evidence" value="ECO:0007669"/>
    <property type="project" value="InterPro"/>
</dbReference>
<dbReference type="InterPro" id="IPR036942">
    <property type="entry name" value="Beta-barrel_TonB_sf"/>
</dbReference>
<evidence type="ECO:0000259" key="8">
    <source>
        <dbReference type="Pfam" id="PF07715"/>
    </source>
</evidence>
<evidence type="ECO:0000256" key="5">
    <source>
        <dbReference type="ARBA" id="ARBA00023136"/>
    </source>
</evidence>
<dbReference type="OrthoDB" id="9768147at2"/>
<dbReference type="GO" id="GO:0009279">
    <property type="term" value="C:cell outer membrane"/>
    <property type="evidence" value="ECO:0007669"/>
    <property type="project" value="UniProtKB-SubCell"/>
</dbReference>
<name>A0A4R3YKV5_9GAMM</name>
<comment type="caution">
    <text evidence="10">The sequence shown here is derived from an EMBL/GenBank/DDBJ whole genome shotgun (WGS) entry which is preliminary data.</text>
</comment>
<keyword evidence="5" id="KW-0472">Membrane</keyword>
<accession>A0A4R3YKV5</accession>
<organism evidence="10 11">
    <name type="scientific">Luteibacter rhizovicinus</name>
    <dbReference type="NCBI Taxonomy" id="242606"/>
    <lineage>
        <taxon>Bacteria</taxon>
        <taxon>Pseudomonadati</taxon>
        <taxon>Pseudomonadota</taxon>
        <taxon>Gammaproteobacteria</taxon>
        <taxon>Lysobacterales</taxon>
        <taxon>Rhodanobacteraceae</taxon>
        <taxon>Luteibacter</taxon>
    </lineage>
</organism>
<feature type="domain" description="TonB-dependent transporter Oar-like beta-barrel" evidence="9">
    <location>
        <begin position="360"/>
        <end position="1014"/>
    </location>
</feature>
<dbReference type="Gene3D" id="2.40.170.20">
    <property type="entry name" value="TonB-dependent receptor, beta-barrel domain"/>
    <property type="match status" value="2"/>
</dbReference>
<dbReference type="InterPro" id="IPR037066">
    <property type="entry name" value="Plug_dom_sf"/>
</dbReference>
<comment type="subcellular location">
    <subcellularLocation>
        <location evidence="1">Cell outer membrane</location>
        <topology evidence="1">Multi-pass membrane protein</topology>
    </subcellularLocation>
</comment>
<evidence type="ECO:0000313" key="11">
    <source>
        <dbReference type="Proteomes" id="UP000295645"/>
    </source>
</evidence>
<dbReference type="Proteomes" id="UP000295645">
    <property type="component" value="Unassembled WGS sequence"/>
</dbReference>
<dbReference type="SUPFAM" id="SSF49452">
    <property type="entry name" value="Starch-binding domain-like"/>
    <property type="match status" value="1"/>
</dbReference>
<dbReference type="Pfam" id="PF13620">
    <property type="entry name" value="CarboxypepD_reg"/>
    <property type="match status" value="1"/>
</dbReference>
<evidence type="ECO:0000256" key="4">
    <source>
        <dbReference type="ARBA" id="ARBA00022692"/>
    </source>
</evidence>
<keyword evidence="6" id="KW-0998">Cell outer membrane</keyword>
<dbReference type="GO" id="GO:0015344">
    <property type="term" value="F:siderophore uptake transmembrane transporter activity"/>
    <property type="evidence" value="ECO:0007669"/>
    <property type="project" value="TreeGrafter"/>
</dbReference>
<keyword evidence="3" id="KW-1134">Transmembrane beta strand</keyword>
<keyword evidence="7" id="KW-0732">Signal</keyword>
<gene>
    <name evidence="10" type="ORF">EC912_106235</name>
</gene>
<evidence type="ECO:0000256" key="1">
    <source>
        <dbReference type="ARBA" id="ARBA00004571"/>
    </source>
</evidence>
<keyword evidence="2" id="KW-0813">Transport</keyword>
<dbReference type="PANTHER" id="PTHR30069">
    <property type="entry name" value="TONB-DEPENDENT OUTER MEMBRANE RECEPTOR"/>
    <property type="match status" value="1"/>
</dbReference>
<sequence>MLSNESFRGRVWRRSALTLALGACLAGAVGQAAAQSSSAGAIFGNVGNASGATSVVIENANTGLSRTLTVDSNGRYRATSLPVGTYKVTLQENGQPVTTRENVTVTIAGAAEVSFAGTSAASAQTLEGVSVIANTTPSIDVSSVDTRTVLTAEQLQKIPVAQNVAAAALLAPGVVAGDSRFSAADGKPRLTMGGSGISENAYTINGYNITDPLSSETFFELPFLATDQLQVLTGGAGAEFGHTTGGVVNTVGKRGTNEWKASVRVDWIPESLRSSPKNLYNDKNPEDLGFGNTGGFNHGGAGITAPFGSDGKLRQYRSRTKDSQTLYSAQLGGPLIKDRLFMYAAASFQRNEGQEVNGTAAYSPNGNLTAATANNKTAGYRDTSAHAVKWYGKVDWNITDNHLLELTGLADNTRKKNDVYGWSYATLSRLGRSVAQDTATKNSNRLYIAKYTGYLTDDLTVNALYGRSKTEDPNLTNIPDYLFIRANSDSPVASQMHNYQSDANQRPNINQENKTSGWKFDIEYRLGQHDLRGGIDHQVLRSVTGSGSANIDKYGALGGEYLYLADPTGVHPLGTLQISRLKSGGKYKVDLKSYYLEDHWQISDRWLAYVGARNESFENYNSGGQIFISKKNQWAPRLGVSWDVNGDSSLKVYANAGRYFLALPNGVAVRGAGGSLFTTEQFTFTGVDPATDRPIGLTSLGPAVSANGEFGQPRDPRTARIQGLKSHYQDEYILGFDKQLNSEYTVGARAIYRNLKSQVDDTSDSRPVCKYMVANYKDFASVADCINNFSYQGVIFNPGHGAEFDVNVAADPSAPADLRHIKLSKEDLGMPDPKRKYVSLDLYAEHAFDGKWFGRVDYTWSHSYGNTEGQVKSDIAQQDVAASQDWDFPEFMRYANGSLPNDRRHQIRGFGYYQLTEDWMLSATATANSGRPKSCVGAWFPDANGVYTDPSGAYMRAGNSGGAYHVCYGTPSPRGAKGNMPWTYQLDLGVTWSPGFADHKLAFSANVFNLLNTMKTTVYEERAMGGPVLSTAQAATANGGNPLAVYKRSIDYSTPRYFRLSVQYDF</sequence>
<proteinExistence type="predicted"/>
<feature type="signal peptide" evidence="7">
    <location>
        <begin position="1"/>
        <end position="34"/>
    </location>
</feature>
<keyword evidence="11" id="KW-1185">Reference proteome</keyword>
<dbReference type="InterPro" id="IPR013784">
    <property type="entry name" value="Carb-bd-like_fold"/>
</dbReference>
<keyword evidence="10" id="KW-0675">Receptor</keyword>
<dbReference type="PANTHER" id="PTHR30069:SF46">
    <property type="entry name" value="OAR PROTEIN"/>
    <property type="match status" value="1"/>
</dbReference>
<evidence type="ECO:0000256" key="7">
    <source>
        <dbReference type="SAM" id="SignalP"/>
    </source>
</evidence>
<evidence type="ECO:0000259" key="9">
    <source>
        <dbReference type="Pfam" id="PF25183"/>
    </source>
</evidence>
<dbReference type="Gene3D" id="2.170.130.10">
    <property type="entry name" value="TonB-dependent receptor, plug domain"/>
    <property type="match status" value="1"/>
</dbReference>
<dbReference type="Pfam" id="PF25183">
    <property type="entry name" value="OMP_b-brl_4"/>
    <property type="match status" value="1"/>
</dbReference>
<reference evidence="10 11" key="1">
    <citation type="submission" date="2019-03" db="EMBL/GenBank/DDBJ databases">
        <title>Above-ground endophytic microbial communities from plants in different locations in the United States.</title>
        <authorList>
            <person name="Frank C."/>
        </authorList>
    </citation>
    <scope>NUCLEOTIDE SEQUENCE [LARGE SCALE GENOMIC DNA]</scope>
    <source>
        <strain evidence="10 11">LP_13_YM</strain>
    </source>
</reference>
<dbReference type="Pfam" id="PF07715">
    <property type="entry name" value="Plug"/>
    <property type="match status" value="1"/>
</dbReference>
<evidence type="ECO:0000256" key="2">
    <source>
        <dbReference type="ARBA" id="ARBA00022448"/>
    </source>
</evidence>
<dbReference type="GO" id="GO:0044718">
    <property type="term" value="P:siderophore transmembrane transport"/>
    <property type="evidence" value="ECO:0007669"/>
    <property type="project" value="TreeGrafter"/>
</dbReference>
<feature type="chain" id="PRO_5020671305" evidence="7">
    <location>
        <begin position="35"/>
        <end position="1066"/>
    </location>
</feature>
<dbReference type="SUPFAM" id="SSF56935">
    <property type="entry name" value="Porins"/>
    <property type="match status" value="1"/>
</dbReference>
<evidence type="ECO:0000256" key="6">
    <source>
        <dbReference type="ARBA" id="ARBA00023237"/>
    </source>
</evidence>
<feature type="domain" description="TonB-dependent receptor plug" evidence="8">
    <location>
        <begin position="146"/>
        <end position="247"/>
    </location>
</feature>
<dbReference type="InterPro" id="IPR039426">
    <property type="entry name" value="TonB-dep_rcpt-like"/>
</dbReference>
<evidence type="ECO:0000256" key="3">
    <source>
        <dbReference type="ARBA" id="ARBA00022452"/>
    </source>
</evidence>
<evidence type="ECO:0000313" key="10">
    <source>
        <dbReference type="EMBL" id="TCV92896.1"/>
    </source>
</evidence>
<dbReference type="InterPro" id="IPR012910">
    <property type="entry name" value="Plug_dom"/>
</dbReference>
<dbReference type="EMBL" id="SMCS01000006">
    <property type="protein sequence ID" value="TCV92896.1"/>
    <property type="molecule type" value="Genomic_DNA"/>
</dbReference>
<dbReference type="InterPro" id="IPR057601">
    <property type="entry name" value="Oar-like_b-barrel"/>
</dbReference>
<dbReference type="AlphaFoldDB" id="A0A4R3YKV5"/>
<protein>
    <submittedName>
        <fullName evidence="10">TonB-dependent receptor-like protein</fullName>
    </submittedName>
</protein>
<dbReference type="Gene3D" id="2.60.40.1120">
    <property type="entry name" value="Carboxypeptidase-like, regulatory domain"/>
    <property type="match status" value="1"/>
</dbReference>
<keyword evidence="4" id="KW-0812">Transmembrane</keyword>